<dbReference type="EMBL" id="CAJFCV020000003">
    <property type="protein sequence ID" value="CAG9108947.1"/>
    <property type="molecule type" value="Genomic_DNA"/>
</dbReference>
<dbReference type="InterPro" id="IPR015897">
    <property type="entry name" value="CHK_kinase-like"/>
</dbReference>
<dbReference type="SMR" id="A0A7I8WIB1"/>
<dbReference type="Pfam" id="PF07914">
    <property type="entry name" value="DUF1679"/>
    <property type="match status" value="1"/>
</dbReference>
<comment type="caution">
    <text evidence="2">The sequence shown here is derived from an EMBL/GenBank/DDBJ whole genome shotgun (WGS) entry which is preliminary data.</text>
</comment>
<gene>
    <name evidence="2" type="ORF">BXYJ_LOCUS6972</name>
</gene>
<keyword evidence="3" id="KW-1185">Reference proteome</keyword>
<dbReference type="Proteomes" id="UP000582659">
    <property type="component" value="Unassembled WGS sequence"/>
</dbReference>
<dbReference type="EMBL" id="CAJFDI010000003">
    <property type="protein sequence ID" value="CAD5222004.1"/>
    <property type="molecule type" value="Genomic_DNA"/>
</dbReference>
<dbReference type="OrthoDB" id="5915577at2759"/>
<dbReference type="InterPro" id="IPR052961">
    <property type="entry name" value="Oxido-Kinase-like_Enzymes"/>
</dbReference>
<dbReference type="Gene3D" id="3.90.1200.10">
    <property type="match status" value="1"/>
</dbReference>
<evidence type="ECO:0000259" key="1">
    <source>
        <dbReference type="SMART" id="SM00587"/>
    </source>
</evidence>
<evidence type="ECO:0000313" key="2">
    <source>
        <dbReference type="EMBL" id="CAD5222004.1"/>
    </source>
</evidence>
<protein>
    <submittedName>
        <fullName evidence="2">(pine wood nematode) hypothetical protein</fullName>
    </submittedName>
</protein>
<dbReference type="PANTHER" id="PTHR23020:SF41">
    <property type="entry name" value="AMINOGLYCOSIDE PHOSPHOTRANSFERASE DOMAIN-CONTAINING PROTEIN"/>
    <property type="match status" value="1"/>
</dbReference>
<reference evidence="2" key="1">
    <citation type="submission" date="2020-09" db="EMBL/GenBank/DDBJ databases">
        <authorList>
            <person name="Kikuchi T."/>
        </authorList>
    </citation>
    <scope>NUCLEOTIDE SEQUENCE</scope>
    <source>
        <strain evidence="2">Ka4C1</strain>
    </source>
</reference>
<dbReference type="PANTHER" id="PTHR23020">
    <property type="entry name" value="UNCHARACTERIZED NUCLEAR HORMONE RECEPTOR-RELATED"/>
    <property type="match status" value="1"/>
</dbReference>
<dbReference type="Proteomes" id="UP000659654">
    <property type="component" value="Unassembled WGS sequence"/>
</dbReference>
<organism evidence="2 3">
    <name type="scientific">Bursaphelenchus xylophilus</name>
    <name type="common">Pinewood nematode worm</name>
    <name type="synonym">Aphelenchoides xylophilus</name>
    <dbReference type="NCBI Taxonomy" id="6326"/>
    <lineage>
        <taxon>Eukaryota</taxon>
        <taxon>Metazoa</taxon>
        <taxon>Ecdysozoa</taxon>
        <taxon>Nematoda</taxon>
        <taxon>Chromadorea</taxon>
        <taxon>Rhabditida</taxon>
        <taxon>Tylenchina</taxon>
        <taxon>Tylenchomorpha</taxon>
        <taxon>Aphelenchoidea</taxon>
        <taxon>Aphelenchoididae</taxon>
        <taxon>Bursaphelenchus</taxon>
    </lineage>
</organism>
<sequence>MFSRVFFVVPSLEGCEFYKWKDRNGMTKNPLEDVVDSSAVDIYSHLGRTGYFIEWILLKLYENNEELKNKTADAKIKDVKFKCVSGGVGLRSQVYQVKLIFDNEDIFKFVVKAPAEEHVYPAGAKTKEDSQVEHAHSAEVKICNMIKDLDILVPKYFYAEDKNEEGPGLILMQDFVDESGTVGWLGSSTVEQCKNLCKPLAEFHCEMMHIPGLPWKGQFEDHMHIQGIYQSVIAELLPKSTGLVPEIKLFVEEYPFILTPAFSKFCIQEKAAEYNATFFLHSDLHGGNMLFKKRDDGSVSNVPLAMIDWQTAMEGNPLYDIAHFVCPTADADVRREVDSVIPDLYYDALVEAYRKHEDVVPFTRDQARELYDLAIMQQTFQSLCMPAMLSSRGSGPVHEAKTAKVILKTKFLIDDTRKILKKYGLQNWRSRGGRKHSITKYFGLIN</sequence>
<dbReference type="SUPFAM" id="SSF56112">
    <property type="entry name" value="Protein kinase-like (PK-like)"/>
    <property type="match status" value="1"/>
</dbReference>
<name>A0A7I8WIB1_BURXY</name>
<accession>A0A7I8WIB1</accession>
<dbReference type="AlphaFoldDB" id="A0A7I8WIB1"/>
<proteinExistence type="predicted"/>
<dbReference type="InterPro" id="IPR012877">
    <property type="entry name" value="Dhs-27"/>
</dbReference>
<dbReference type="InterPro" id="IPR011009">
    <property type="entry name" value="Kinase-like_dom_sf"/>
</dbReference>
<feature type="domain" description="CHK kinase-like" evidence="1">
    <location>
        <begin position="170"/>
        <end position="355"/>
    </location>
</feature>
<dbReference type="SMART" id="SM00587">
    <property type="entry name" value="CHK"/>
    <property type="match status" value="1"/>
</dbReference>
<evidence type="ECO:0000313" key="3">
    <source>
        <dbReference type="Proteomes" id="UP000659654"/>
    </source>
</evidence>